<sequence>MTESTQDLAWMKQIIQEAIGITYTCTLHSDNQSAISIASNPIYHHGTRHIEFCLHFIRNHLQTNLLRLKYLPTADMLADLLTKNLPIAKTLPHLKIILSNPELTSTGEY</sequence>
<reference evidence="1" key="1">
    <citation type="submission" date="2021-03" db="EMBL/GenBank/DDBJ databases">
        <title>Draft genome sequence of rust myrtle Austropuccinia psidii MF-1, a brazilian biotype.</title>
        <authorList>
            <person name="Quecine M.C."/>
            <person name="Pachon D.M.R."/>
            <person name="Bonatelli M.L."/>
            <person name="Correr F.H."/>
            <person name="Franceschini L.M."/>
            <person name="Leite T.F."/>
            <person name="Margarido G.R.A."/>
            <person name="Almeida C.A."/>
            <person name="Ferrarezi J.A."/>
            <person name="Labate C.A."/>
        </authorList>
    </citation>
    <scope>NUCLEOTIDE SEQUENCE</scope>
    <source>
        <strain evidence="1">MF-1</strain>
    </source>
</reference>
<evidence type="ECO:0000313" key="1">
    <source>
        <dbReference type="EMBL" id="MBW0479366.1"/>
    </source>
</evidence>
<accession>A0A9Q3GTI4</accession>
<dbReference type="Proteomes" id="UP000765509">
    <property type="component" value="Unassembled WGS sequence"/>
</dbReference>
<keyword evidence="2" id="KW-1185">Reference proteome</keyword>
<dbReference type="AlphaFoldDB" id="A0A9Q3GTI4"/>
<evidence type="ECO:0008006" key="3">
    <source>
        <dbReference type="Google" id="ProtNLM"/>
    </source>
</evidence>
<dbReference type="EMBL" id="AVOT02005557">
    <property type="protein sequence ID" value="MBW0479366.1"/>
    <property type="molecule type" value="Genomic_DNA"/>
</dbReference>
<dbReference type="CDD" id="cd09272">
    <property type="entry name" value="RNase_HI_RT_Ty1"/>
    <property type="match status" value="1"/>
</dbReference>
<gene>
    <name evidence="1" type="ORF">O181_019081</name>
</gene>
<name>A0A9Q3GTI4_9BASI</name>
<comment type="caution">
    <text evidence="1">The sequence shown here is derived from an EMBL/GenBank/DDBJ whole genome shotgun (WGS) entry which is preliminary data.</text>
</comment>
<evidence type="ECO:0000313" key="2">
    <source>
        <dbReference type="Proteomes" id="UP000765509"/>
    </source>
</evidence>
<proteinExistence type="predicted"/>
<dbReference type="OrthoDB" id="3344688at2759"/>
<protein>
    <recommendedName>
        <fullName evidence="3">Reverse transcriptase Ty1/copia-type domain-containing protein</fullName>
    </recommendedName>
</protein>
<organism evidence="1 2">
    <name type="scientific">Austropuccinia psidii MF-1</name>
    <dbReference type="NCBI Taxonomy" id="1389203"/>
    <lineage>
        <taxon>Eukaryota</taxon>
        <taxon>Fungi</taxon>
        <taxon>Dikarya</taxon>
        <taxon>Basidiomycota</taxon>
        <taxon>Pucciniomycotina</taxon>
        <taxon>Pucciniomycetes</taxon>
        <taxon>Pucciniales</taxon>
        <taxon>Sphaerophragmiaceae</taxon>
        <taxon>Austropuccinia</taxon>
    </lineage>
</organism>